<evidence type="ECO:0000256" key="6">
    <source>
        <dbReference type="ARBA" id="ARBA00022989"/>
    </source>
</evidence>
<evidence type="ECO:0000256" key="8">
    <source>
        <dbReference type="SAM" id="Phobius"/>
    </source>
</evidence>
<dbReference type="EMBL" id="JAGGLU010000002">
    <property type="protein sequence ID" value="MBP2057399.1"/>
    <property type="molecule type" value="Genomic_DNA"/>
</dbReference>
<feature type="transmembrane region" description="Helical" evidence="8">
    <location>
        <begin position="31"/>
        <end position="49"/>
    </location>
</feature>
<reference evidence="9 10" key="1">
    <citation type="submission" date="2021-03" db="EMBL/GenBank/DDBJ databases">
        <title>Genomic Encyclopedia of Type Strains, Phase IV (KMG-IV): sequencing the most valuable type-strain genomes for metagenomic binning, comparative biology and taxonomic classification.</title>
        <authorList>
            <person name="Goeker M."/>
        </authorList>
    </citation>
    <scope>NUCLEOTIDE SEQUENCE [LARGE SCALE GENOMIC DNA]</scope>
    <source>
        <strain evidence="9 10">DSM 101872</strain>
    </source>
</reference>
<accession>A0ABS4MCI9</accession>
<dbReference type="PANTHER" id="PTHR16119">
    <property type="entry name" value="TRANSMEMBRANE PROTEIN 144"/>
    <property type="match status" value="1"/>
</dbReference>
<dbReference type="InterPro" id="IPR037185">
    <property type="entry name" value="EmrE-like"/>
</dbReference>
<feature type="transmembrane region" description="Helical" evidence="8">
    <location>
        <begin position="210"/>
        <end position="231"/>
    </location>
</feature>
<dbReference type="SUPFAM" id="SSF103481">
    <property type="entry name" value="Multidrug resistance efflux transporter EmrE"/>
    <property type="match status" value="2"/>
</dbReference>
<evidence type="ECO:0000256" key="5">
    <source>
        <dbReference type="ARBA" id="ARBA00022692"/>
    </source>
</evidence>
<dbReference type="Pfam" id="PF06800">
    <property type="entry name" value="Sugar_transport"/>
    <property type="match status" value="1"/>
</dbReference>
<dbReference type="Proteomes" id="UP001519292">
    <property type="component" value="Unassembled WGS sequence"/>
</dbReference>
<keyword evidence="5 8" id="KW-0812">Transmembrane</keyword>
<dbReference type="InterPro" id="IPR010651">
    <property type="entry name" value="Sugar_transport"/>
</dbReference>
<keyword evidence="7 8" id="KW-0472">Membrane</keyword>
<comment type="subcellular location">
    <subcellularLocation>
        <location evidence="1">Cell membrane</location>
        <topology evidence="1">Multi-pass membrane protein</topology>
    </subcellularLocation>
</comment>
<comment type="caution">
    <text evidence="9">The sequence shown here is derived from an EMBL/GenBank/DDBJ whole genome shotgun (WGS) entry which is preliminary data.</text>
</comment>
<evidence type="ECO:0000256" key="2">
    <source>
        <dbReference type="ARBA" id="ARBA00006117"/>
    </source>
</evidence>
<dbReference type="RefSeq" id="WP_209686145.1">
    <property type="nucleotide sequence ID" value="NZ_JAGGLU010000002.1"/>
</dbReference>
<evidence type="ECO:0000313" key="9">
    <source>
        <dbReference type="EMBL" id="MBP2057399.1"/>
    </source>
</evidence>
<evidence type="ECO:0000256" key="7">
    <source>
        <dbReference type="ARBA" id="ARBA00023136"/>
    </source>
</evidence>
<feature type="transmembrane region" description="Helical" evidence="8">
    <location>
        <begin position="118"/>
        <end position="137"/>
    </location>
</feature>
<keyword evidence="3" id="KW-0813">Transport</keyword>
<feature type="transmembrane region" description="Helical" evidence="8">
    <location>
        <begin position="238"/>
        <end position="259"/>
    </location>
</feature>
<evidence type="ECO:0000256" key="1">
    <source>
        <dbReference type="ARBA" id="ARBA00004651"/>
    </source>
</evidence>
<organism evidence="9 10">
    <name type="scientific">Lactobacillus colini</name>
    <dbReference type="NCBI Taxonomy" id="1819254"/>
    <lineage>
        <taxon>Bacteria</taxon>
        <taxon>Bacillati</taxon>
        <taxon>Bacillota</taxon>
        <taxon>Bacilli</taxon>
        <taxon>Lactobacillales</taxon>
        <taxon>Lactobacillaceae</taxon>
        <taxon>Lactobacillus</taxon>
    </lineage>
</organism>
<dbReference type="PANTHER" id="PTHR16119:SF17">
    <property type="entry name" value="TRANSMEMBRANE PROTEIN 144"/>
    <property type="match status" value="1"/>
</dbReference>
<keyword evidence="10" id="KW-1185">Reference proteome</keyword>
<evidence type="ECO:0000256" key="3">
    <source>
        <dbReference type="ARBA" id="ARBA00022448"/>
    </source>
</evidence>
<sequence length="287" mass="30212">MKYIMLFIPAIAWGLMPLVVSSVKKSNVYNQIAGTVVGAFIAAVIAWLVTRSEINANIFIWAAAAGMAWVIGQVGQYISYSRVGVSETMPISTGLQLIGVPLVGVLAFGEWSSPQAKLYGFIGIVILIIGVGLTSVTDQGTSEGSKSNQVSTIILLVLTTLGYIASSSIPKVVKGSSTSILIAQTIGMVIAAAIYTLVTGNGRTWLEKPTLQSIPAGFLFGIGTLSYTAAVQMNGVNLAFVFSQLCVVISTIGGLVFLHEEKTKRGLIFTIFGLILIIAGAILTTLF</sequence>
<feature type="transmembrane region" description="Helical" evidence="8">
    <location>
        <begin position="265"/>
        <end position="286"/>
    </location>
</feature>
<proteinExistence type="inferred from homology"/>
<keyword evidence="4" id="KW-0762">Sugar transport</keyword>
<name>A0ABS4MCI9_9LACO</name>
<comment type="similarity">
    <text evidence="2">Belongs to the GRP transporter (TC 2.A.7.5) family.</text>
</comment>
<dbReference type="CDD" id="cd23110">
    <property type="entry name" value="GRP"/>
    <property type="match status" value="1"/>
</dbReference>
<feature type="transmembrane region" description="Helical" evidence="8">
    <location>
        <begin position="149"/>
        <end position="166"/>
    </location>
</feature>
<feature type="transmembrane region" description="Helical" evidence="8">
    <location>
        <begin position="91"/>
        <end position="111"/>
    </location>
</feature>
<evidence type="ECO:0000256" key="4">
    <source>
        <dbReference type="ARBA" id="ARBA00022597"/>
    </source>
</evidence>
<protein>
    <submittedName>
        <fullName evidence="9">Glucose uptake protein</fullName>
    </submittedName>
</protein>
<keyword evidence="6 8" id="KW-1133">Transmembrane helix</keyword>
<gene>
    <name evidence="9" type="ORF">J2Z60_000563</name>
</gene>
<evidence type="ECO:0000313" key="10">
    <source>
        <dbReference type="Proteomes" id="UP001519292"/>
    </source>
</evidence>
<feature type="transmembrane region" description="Helical" evidence="8">
    <location>
        <begin position="58"/>
        <end position="79"/>
    </location>
</feature>
<feature type="transmembrane region" description="Helical" evidence="8">
    <location>
        <begin position="178"/>
        <end position="198"/>
    </location>
</feature>